<name>A0A1V2QZ35_9GAMM</name>
<dbReference type="EMBL" id="MPUJ01000020">
    <property type="protein sequence ID" value="ONK01866.1"/>
    <property type="molecule type" value="Genomic_DNA"/>
</dbReference>
<dbReference type="InterPro" id="IPR008727">
    <property type="entry name" value="PAAR_motif"/>
</dbReference>
<protein>
    <submittedName>
        <fullName evidence="1">Phospholipase</fullName>
    </submittedName>
</protein>
<dbReference type="RefSeq" id="WP_039361031.1">
    <property type="nucleotide sequence ID" value="NZ_JRMH01000001.1"/>
</dbReference>
<dbReference type="SUPFAM" id="SSF53474">
    <property type="entry name" value="alpha/beta-Hydrolases"/>
    <property type="match status" value="1"/>
</dbReference>
<comment type="caution">
    <text evidence="1">The sequence shown here is derived from an EMBL/GenBank/DDBJ whole genome shotgun (WGS) entry which is preliminary data.</text>
</comment>
<evidence type="ECO:0000313" key="2">
    <source>
        <dbReference type="Proteomes" id="UP000189286"/>
    </source>
</evidence>
<dbReference type="Pfam" id="PF05488">
    <property type="entry name" value="PAAR_motif"/>
    <property type="match status" value="1"/>
</dbReference>
<dbReference type="Pfam" id="PF26363">
    <property type="entry name" value="Phospholipase-like"/>
    <property type="match status" value="1"/>
</dbReference>
<evidence type="ECO:0000313" key="1">
    <source>
        <dbReference type="EMBL" id="ONK01866.1"/>
    </source>
</evidence>
<gene>
    <name evidence="1" type="ORF">BSK71_19695</name>
</gene>
<sequence>MPGAARLGDSCAGHGCFPATPIIEGSGDVIINGKPAARKSDAVLLHACPCPNMPHGVHSRAISAGSGTVIINGKLAARIGDAIGCGGSVAAGSGNVIIGDSPYQSPVKACAEQSAKSRAPLLALTPMLLPTLMEWASVAELPILDDLLSVAQRKDRYLARAKLATEAASLPGLADAAKRLAFNNDSILRAEAAQYVYSVDEFRRGVLDKLPKAPIGLDILDTGAIPGLKNANMTDMKTGFGASLFKSAINGETMLTYRGTNNAVTGAKDWLTNAAQGMGLESAQYNQAMDLAKLVKRAVSPPPVIVGHSLGGGLASAGVGVTGLPGYTFNAAGLHTNTVARVGGADLAKTASLIKTQAVDGEVLTMAQTYGKALIPGLLSGAGALIGGTAGAVLGGVIGVAKLLEGGLPKASGDMMALPAVGGSPIARHGMDQVIAGIESQKKEDIGKITNTFRGI</sequence>
<reference evidence="2" key="1">
    <citation type="submission" date="2016-11" db="EMBL/GenBank/DDBJ databases">
        <authorList>
            <person name="Panda P."/>
            <person name="Visnovsky S."/>
            <person name="Pitman A."/>
        </authorList>
    </citation>
    <scope>NUCLEOTIDE SEQUENCE [LARGE SCALE GENOMIC DNA]</scope>
    <source>
        <strain evidence="2">ICMP 9972</strain>
    </source>
</reference>
<dbReference type="Proteomes" id="UP000189286">
    <property type="component" value="Unassembled WGS sequence"/>
</dbReference>
<dbReference type="Gene3D" id="2.60.200.60">
    <property type="match status" value="1"/>
</dbReference>
<dbReference type="OrthoDB" id="9807902at2"/>
<dbReference type="CDD" id="cd14737">
    <property type="entry name" value="PAAR_1"/>
    <property type="match status" value="1"/>
</dbReference>
<accession>A0A1V2QZ35</accession>
<proteinExistence type="predicted"/>
<dbReference type="InterPro" id="IPR029058">
    <property type="entry name" value="AB_hydrolase_fold"/>
</dbReference>
<organism evidence="1 2">
    <name type="scientific">Pectobacterium actinidiae</name>
    <dbReference type="NCBI Taxonomy" id="1507808"/>
    <lineage>
        <taxon>Bacteria</taxon>
        <taxon>Pseudomonadati</taxon>
        <taxon>Pseudomonadota</taxon>
        <taxon>Gammaproteobacteria</taxon>
        <taxon>Enterobacterales</taxon>
        <taxon>Pectobacteriaceae</taxon>
        <taxon>Pectobacterium</taxon>
    </lineage>
</organism>
<dbReference type="AlphaFoldDB" id="A0A1V2QZ35"/>